<keyword evidence="6" id="KW-0540">Nuclease</keyword>
<reference evidence="13 14" key="1">
    <citation type="submission" date="2017-12" db="EMBL/GenBank/DDBJ databases">
        <title>Sequencing, de novo assembly and annotation of complete genome of a new Thraustochytrid species, strain FCC1311.</title>
        <authorList>
            <person name="Sedici K."/>
            <person name="Godart F."/>
            <person name="Aiese Cigliano R."/>
            <person name="Sanseverino W."/>
            <person name="Barakat M."/>
            <person name="Ortet P."/>
            <person name="Marechal E."/>
            <person name="Cagnac O."/>
            <person name="Amato A."/>
        </authorList>
    </citation>
    <scope>NUCLEOTIDE SEQUENCE [LARGE SCALE GENOMIC DNA]</scope>
</reference>
<comment type="similarity">
    <text evidence="3">Belongs to the RNase Z family.</text>
</comment>
<dbReference type="GO" id="GO:0005739">
    <property type="term" value="C:mitochondrion"/>
    <property type="evidence" value="ECO:0007669"/>
    <property type="project" value="TreeGrafter"/>
</dbReference>
<evidence type="ECO:0000256" key="7">
    <source>
        <dbReference type="ARBA" id="ARBA00022723"/>
    </source>
</evidence>
<dbReference type="AlphaFoldDB" id="A0A2R5G284"/>
<evidence type="ECO:0000256" key="9">
    <source>
        <dbReference type="ARBA" id="ARBA00022801"/>
    </source>
</evidence>
<dbReference type="Pfam" id="PF00753">
    <property type="entry name" value="Lactamase_B"/>
    <property type="match status" value="1"/>
</dbReference>
<dbReference type="PANTHER" id="PTHR12553">
    <property type="entry name" value="ZINC PHOSPHODIESTERASE ELAC PROTEIN 2"/>
    <property type="match status" value="1"/>
</dbReference>
<dbReference type="OrthoDB" id="527344at2759"/>
<gene>
    <name evidence="13" type="ORF">FCC1311_000582</name>
</gene>
<dbReference type="EC" id="3.1.26.11" evidence="4"/>
<evidence type="ECO:0000256" key="1">
    <source>
        <dbReference type="ARBA" id="ARBA00000402"/>
    </source>
</evidence>
<comment type="catalytic activity">
    <reaction evidence="1">
        <text>Endonucleolytic cleavage of RNA, removing extra 3' nucleotides from tRNA precursor, generating 3' termini of tRNAs. A 3'-hydroxy group is left at the tRNA terminus and a 5'-phosphoryl group is left at the trailer molecule.</text>
        <dbReference type="EC" id="3.1.26.11"/>
    </reaction>
</comment>
<dbReference type="SUPFAM" id="SSF48371">
    <property type="entry name" value="ARM repeat"/>
    <property type="match status" value="1"/>
</dbReference>
<comment type="cofactor">
    <cofactor evidence="2">
        <name>Zn(2+)</name>
        <dbReference type="ChEBI" id="CHEBI:29105"/>
    </cofactor>
</comment>
<dbReference type="GO" id="GO:0042781">
    <property type="term" value="F:3'-tRNA processing endoribonuclease activity"/>
    <property type="evidence" value="ECO:0007669"/>
    <property type="project" value="UniProtKB-EC"/>
</dbReference>
<keyword evidence="8" id="KW-0255">Endonuclease</keyword>
<evidence type="ECO:0000313" key="13">
    <source>
        <dbReference type="EMBL" id="GBG23838.1"/>
    </source>
</evidence>
<evidence type="ECO:0000256" key="11">
    <source>
        <dbReference type="SAM" id="MobiDB-lite"/>
    </source>
</evidence>
<evidence type="ECO:0000256" key="2">
    <source>
        <dbReference type="ARBA" id="ARBA00001947"/>
    </source>
</evidence>
<dbReference type="GO" id="GO:1990180">
    <property type="term" value="P:mitochondrial tRNA 3'-end processing"/>
    <property type="evidence" value="ECO:0007669"/>
    <property type="project" value="TreeGrafter"/>
</dbReference>
<evidence type="ECO:0000256" key="10">
    <source>
        <dbReference type="ARBA" id="ARBA00022833"/>
    </source>
</evidence>
<accession>A0A2R5G284</accession>
<dbReference type="PANTHER" id="PTHR12553:SF49">
    <property type="entry name" value="ZINC PHOSPHODIESTERASE ELAC PROTEIN 2"/>
    <property type="match status" value="1"/>
</dbReference>
<evidence type="ECO:0000313" key="14">
    <source>
        <dbReference type="Proteomes" id="UP000241890"/>
    </source>
</evidence>
<proteinExistence type="inferred from homology"/>
<keyword evidence="9" id="KW-0378">Hydrolase</keyword>
<sequence>MECEHRVSVLATGSFGTAPTLVLAVEAPGRVKMDLLRDKAQEGRGTSLAAQGQGKVDVEEDYELQRLEDEAHKVYGRILFDAGEGTQRLCAQFRVKSAKVRAICLTTLDAATAGGVGGIYFSLADAGAPTLAVRGPQGTLDFVNAHKRFIPRRWPEVNAVDVGRAACHQAKYEELDLVDLLMVTLRAGENAVEKQSNYCHWCAVDRARETSDSSDDDDDDDEEEEDDDDDDEEEEEDDDEDDDEEDQKDQKDQEEQEEKEATSIVYLVRLWQRINYDGKSPRHANEVCIDDVVMEETASNSNEHHGDASITFLGTGAAKPAKLRNCSGILLQLANGQGYGLLDVGEGSYSQMVRLYGLPRAQEVVRELKWICISHAHLDHHGGLARILEVRAALGGAETLDIYGPGTVGQFLEDLVKLQPMVRATFRHFRQAQQGLRSLNAQVCDVFHCRDAFAIGLLVPTRDGSSVWLVYSGDTRPSLSS</sequence>
<feature type="compositionally biased region" description="Acidic residues" evidence="11">
    <location>
        <begin position="212"/>
        <end position="247"/>
    </location>
</feature>
<dbReference type="Gene3D" id="3.60.15.10">
    <property type="entry name" value="Ribonuclease Z/Hydroxyacylglutathione hydrolase-like"/>
    <property type="match status" value="2"/>
</dbReference>
<keyword evidence="14" id="KW-1185">Reference proteome</keyword>
<evidence type="ECO:0000256" key="4">
    <source>
        <dbReference type="ARBA" id="ARBA00012477"/>
    </source>
</evidence>
<evidence type="ECO:0000256" key="5">
    <source>
        <dbReference type="ARBA" id="ARBA00022694"/>
    </source>
</evidence>
<dbReference type="EMBL" id="BEYU01000001">
    <property type="protein sequence ID" value="GBG23838.1"/>
    <property type="molecule type" value="Genomic_DNA"/>
</dbReference>
<comment type="caution">
    <text evidence="13">The sequence shown here is derived from an EMBL/GenBank/DDBJ whole genome shotgun (WGS) entry which is preliminary data.</text>
</comment>
<name>A0A2R5G284_9STRA</name>
<protein>
    <recommendedName>
        <fullName evidence="4">ribonuclease Z</fullName>
        <ecNumber evidence="4">3.1.26.11</ecNumber>
    </recommendedName>
</protein>
<dbReference type="InterPro" id="IPR047151">
    <property type="entry name" value="RNZ2-like"/>
</dbReference>
<dbReference type="InParanoid" id="A0A2R5G284"/>
<dbReference type="InterPro" id="IPR036866">
    <property type="entry name" value="RibonucZ/Hydroxyglut_hydro"/>
</dbReference>
<dbReference type="InterPro" id="IPR016024">
    <property type="entry name" value="ARM-type_fold"/>
</dbReference>
<evidence type="ECO:0000256" key="3">
    <source>
        <dbReference type="ARBA" id="ARBA00007823"/>
    </source>
</evidence>
<evidence type="ECO:0000259" key="12">
    <source>
        <dbReference type="Pfam" id="PF00753"/>
    </source>
</evidence>
<feature type="region of interest" description="Disordered" evidence="11">
    <location>
        <begin position="207"/>
        <end position="260"/>
    </location>
</feature>
<feature type="domain" description="Metallo-beta-lactamase" evidence="12">
    <location>
        <begin position="330"/>
        <end position="402"/>
    </location>
</feature>
<dbReference type="InterPro" id="IPR001279">
    <property type="entry name" value="Metallo-B-lactamas"/>
</dbReference>
<evidence type="ECO:0000256" key="6">
    <source>
        <dbReference type="ARBA" id="ARBA00022722"/>
    </source>
</evidence>
<keyword evidence="10" id="KW-0862">Zinc</keyword>
<dbReference type="SUPFAM" id="SSF56281">
    <property type="entry name" value="Metallo-hydrolase/oxidoreductase"/>
    <property type="match status" value="2"/>
</dbReference>
<keyword evidence="5" id="KW-0819">tRNA processing</keyword>
<dbReference type="Proteomes" id="UP000241890">
    <property type="component" value="Unassembled WGS sequence"/>
</dbReference>
<organism evidence="13 14">
    <name type="scientific">Hondaea fermentalgiana</name>
    <dbReference type="NCBI Taxonomy" id="2315210"/>
    <lineage>
        <taxon>Eukaryota</taxon>
        <taxon>Sar</taxon>
        <taxon>Stramenopiles</taxon>
        <taxon>Bigyra</taxon>
        <taxon>Labyrinthulomycetes</taxon>
        <taxon>Thraustochytrida</taxon>
        <taxon>Thraustochytriidae</taxon>
        <taxon>Hondaea</taxon>
    </lineage>
</organism>
<dbReference type="GO" id="GO:0046872">
    <property type="term" value="F:metal ion binding"/>
    <property type="evidence" value="ECO:0007669"/>
    <property type="project" value="UniProtKB-KW"/>
</dbReference>
<keyword evidence="7" id="KW-0479">Metal-binding</keyword>
<evidence type="ECO:0000256" key="8">
    <source>
        <dbReference type="ARBA" id="ARBA00022759"/>
    </source>
</evidence>